<sequence length="132" mass="13911">MTQFLRSLAAIGAGLLVGLIGAFVQADRFVINVPWGLLVVPWGMVLVIVVLAFVIRGGAWFVMSRWGAMSAFLGWILATVVMAGESPSGDLALSGGGRQWVYLLGGVVIGAAAMTFPVLSDRNDVFEDAQAI</sequence>
<dbReference type="EMBL" id="CAEZVB010000042">
    <property type="protein sequence ID" value="CAB4622907.1"/>
    <property type="molecule type" value="Genomic_DNA"/>
</dbReference>
<proteinExistence type="predicted"/>
<dbReference type="InterPro" id="IPR046095">
    <property type="entry name" value="DUF6113"/>
</dbReference>
<feature type="transmembrane region" description="Helical" evidence="1">
    <location>
        <begin position="36"/>
        <end position="54"/>
    </location>
</feature>
<dbReference type="EMBL" id="CAFBMO010000019">
    <property type="protein sequence ID" value="CAB4904603.1"/>
    <property type="molecule type" value="Genomic_DNA"/>
</dbReference>
<dbReference type="EMBL" id="CAEZWR010000217">
    <property type="protein sequence ID" value="CAB4676706.1"/>
    <property type="molecule type" value="Genomic_DNA"/>
</dbReference>
<evidence type="ECO:0000256" key="1">
    <source>
        <dbReference type="SAM" id="Phobius"/>
    </source>
</evidence>
<reference evidence="2" key="1">
    <citation type="submission" date="2020-05" db="EMBL/GenBank/DDBJ databases">
        <authorList>
            <person name="Chiriac C."/>
            <person name="Salcher M."/>
            <person name="Ghai R."/>
            <person name="Kavagutti S V."/>
        </authorList>
    </citation>
    <scope>NUCLEOTIDE SEQUENCE</scope>
</reference>
<organism evidence="2">
    <name type="scientific">freshwater metagenome</name>
    <dbReference type="NCBI Taxonomy" id="449393"/>
    <lineage>
        <taxon>unclassified sequences</taxon>
        <taxon>metagenomes</taxon>
        <taxon>ecological metagenomes</taxon>
    </lineage>
</organism>
<evidence type="ECO:0000313" key="4">
    <source>
        <dbReference type="EMBL" id="CAB4904603.1"/>
    </source>
</evidence>
<keyword evidence="1" id="KW-1133">Transmembrane helix</keyword>
<evidence type="ECO:0000313" key="2">
    <source>
        <dbReference type="EMBL" id="CAB4622907.1"/>
    </source>
</evidence>
<accession>A0A6J6IE61</accession>
<gene>
    <name evidence="2" type="ORF">UFOPK1908_00957</name>
    <name evidence="3" type="ORF">UFOPK2282_01404</name>
    <name evidence="4" type="ORF">UFOPK3576_00676</name>
</gene>
<keyword evidence="1" id="KW-0472">Membrane</keyword>
<dbReference type="AlphaFoldDB" id="A0A6J6IE61"/>
<feature type="transmembrane region" description="Helical" evidence="1">
    <location>
        <begin position="100"/>
        <end position="119"/>
    </location>
</feature>
<feature type="transmembrane region" description="Helical" evidence="1">
    <location>
        <begin position="66"/>
        <end position="84"/>
    </location>
</feature>
<name>A0A6J6IE61_9ZZZZ</name>
<keyword evidence="1" id="KW-0812">Transmembrane</keyword>
<protein>
    <submittedName>
        <fullName evidence="2">Unannotated protein</fullName>
    </submittedName>
</protein>
<evidence type="ECO:0000313" key="3">
    <source>
        <dbReference type="EMBL" id="CAB4676706.1"/>
    </source>
</evidence>
<dbReference type="Pfam" id="PF19608">
    <property type="entry name" value="DUF6113"/>
    <property type="match status" value="1"/>
</dbReference>